<accession>A0A9X3SF99</accession>
<evidence type="ECO:0000313" key="3">
    <source>
        <dbReference type="EMBL" id="MDA0181202.1"/>
    </source>
</evidence>
<name>A0A9X3SF99_9ACTN</name>
<proteinExistence type="predicted"/>
<evidence type="ECO:0000313" key="4">
    <source>
        <dbReference type="Proteomes" id="UP001147653"/>
    </source>
</evidence>
<evidence type="ECO:0000259" key="2">
    <source>
        <dbReference type="Pfam" id="PF00561"/>
    </source>
</evidence>
<dbReference type="InterPro" id="IPR029058">
    <property type="entry name" value="AB_hydrolase_fold"/>
</dbReference>
<dbReference type="GO" id="GO:0016787">
    <property type="term" value="F:hydrolase activity"/>
    <property type="evidence" value="ECO:0007669"/>
    <property type="project" value="UniProtKB-KW"/>
</dbReference>
<organism evidence="3 4">
    <name type="scientific">Solirubrobacter phytolaccae</name>
    <dbReference type="NCBI Taxonomy" id="1404360"/>
    <lineage>
        <taxon>Bacteria</taxon>
        <taxon>Bacillati</taxon>
        <taxon>Actinomycetota</taxon>
        <taxon>Thermoleophilia</taxon>
        <taxon>Solirubrobacterales</taxon>
        <taxon>Solirubrobacteraceae</taxon>
        <taxon>Solirubrobacter</taxon>
    </lineage>
</organism>
<dbReference type="InterPro" id="IPR000073">
    <property type="entry name" value="AB_hydrolase_1"/>
</dbReference>
<dbReference type="Gene3D" id="3.40.50.1820">
    <property type="entry name" value="alpha/beta hydrolase"/>
    <property type="match status" value="1"/>
</dbReference>
<comment type="caution">
    <text evidence="3">The sequence shown here is derived from an EMBL/GenBank/DDBJ whole genome shotgun (WGS) entry which is preliminary data.</text>
</comment>
<dbReference type="Proteomes" id="UP001147653">
    <property type="component" value="Unassembled WGS sequence"/>
</dbReference>
<dbReference type="Pfam" id="PF00561">
    <property type="entry name" value="Abhydrolase_1"/>
    <property type="match status" value="1"/>
</dbReference>
<dbReference type="EMBL" id="JAPDDP010000019">
    <property type="protein sequence ID" value="MDA0181202.1"/>
    <property type="molecule type" value="Genomic_DNA"/>
</dbReference>
<dbReference type="AlphaFoldDB" id="A0A9X3SF99"/>
<evidence type="ECO:0000256" key="1">
    <source>
        <dbReference type="ARBA" id="ARBA00022801"/>
    </source>
</evidence>
<sequence length="264" mass="28267">MVVDNHTASVNGTELHYISAGTHGSPVLLVHGFPESWWTFHRLIPLLAERHRVFAVDLRGFGDSAPAGEAHDSATAAQDLAALIARLDVGPVHLTGQDISGPTTFRLAAAHPELVRTFTAIETGLPGFGLEQLADVAWHIRALATPSVPQLFLEGRERALVSHLTPFTGEDRDVIAAAYARPGGFNGAAGLYRSLLTESEEIRALPKLTQPVLTIGGGSGDFTAAAFRNVADDLRAITLDGTGHYLALEAPERLAEALRTFWRS</sequence>
<dbReference type="InterPro" id="IPR000639">
    <property type="entry name" value="Epox_hydrolase-like"/>
</dbReference>
<reference evidence="3" key="1">
    <citation type="submission" date="2022-10" db="EMBL/GenBank/DDBJ databases">
        <title>The WGS of Solirubrobacter phytolaccae KCTC 29190.</title>
        <authorList>
            <person name="Jiang Z."/>
        </authorList>
    </citation>
    <scope>NUCLEOTIDE SEQUENCE</scope>
    <source>
        <strain evidence="3">KCTC 29190</strain>
    </source>
</reference>
<feature type="domain" description="AB hydrolase-1" evidence="2">
    <location>
        <begin position="26"/>
        <end position="162"/>
    </location>
</feature>
<keyword evidence="1 3" id="KW-0378">Hydrolase</keyword>
<dbReference type="RefSeq" id="WP_270025512.1">
    <property type="nucleotide sequence ID" value="NZ_JAPDDP010000019.1"/>
</dbReference>
<dbReference type="PRINTS" id="PR00412">
    <property type="entry name" value="EPOXHYDRLASE"/>
</dbReference>
<keyword evidence="4" id="KW-1185">Reference proteome</keyword>
<protein>
    <submittedName>
        <fullName evidence="3">Alpha/beta hydrolase</fullName>
    </submittedName>
</protein>
<dbReference type="PANTHER" id="PTHR43329">
    <property type="entry name" value="EPOXIDE HYDROLASE"/>
    <property type="match status" value="1"/>
</dbReference>
<gene>
    <name evidence="3" type="ORF">OJ997_12920</name>
</gene>
<dbReference type="SUPFAM" id="SSF53474">
    <property type="entry name" value="alpha/beta-Hydrolases"/>
    <property type="match status" value="1"/>
</dbReference>